<name>A0A2N1MNQ7_9GLOM</name>
<protein>
    <submittedName>
        <fullName evidence="2">Kinase-like protein</fullName>
    </submittedName>
</protein>
<dbReference type="InterPro" id="IPR051681">
    <property type="entry name" value="Ser/Thr_Kinases-Pseudokinases"/>
</dbReference>
<dbReference type="PANTHER" id="PTHR44329">
    <property type="entry name" value="SERINE/THREONINE-PROTEIN KINASE TNNI3K-RELATED"/>
    <property type="match status" value="1"/>
</dbReference>
<evidence type="ECO:0000259" key="1">
    <source>
        <dbReference type="PROSITE" id="PS50011"/>
    </source>
</evidence>
<comment type="caution">
    <text evidence="2">The sequence shown here is derived from an EMBL/GenBank/DDBJ whole genome shotgun (WGS) entry which is preliminary data.</text>
</comment>
<proteinExistence type="predicted"/>
<dbReference type="InterPro" id="IPR011009">
    <property type="entry name" value="Kinase-like_dom_sf"/>
</dbReference>
<dbReference type="SUPFAM" id="SSF56112">
    <property type="entry name" value="Protein kinase-like (PK-like)"/>
    <property type="match status" value="1"/>
</dbReference>
<dbReference type="Gene3D" id="1.10.510.10">
    <property type="entry name" value="Transferase(Phosphotransferase) domain 1"/>
    <property type="match status" value="1"/>
</dbReference>
<reference evidence="2 3" key="2">
    <citation type="submission" date="2017-10" db="EMBL/GenBank/DDBJ databases">
        <title>Extensive intraspecific genome diversity in a model arbuscular mycorrhizal fungus.</title>
        <authorList>
            <person name="Chen E.C.H."/>
            <person name="Morin E."/>
            <person name="Baudet D."/>
            <person name="Noel J."/>
            <person name="Ndikumana S."/>
            <person name="Charron P."/>
            <person name="St-Onge C."/>
            <person name="Giorgi J."/>
            <person name="Grigoriev I.V."/>
            <person name="Roux C."/>
            <person name="Martin F.M."/>
            <person name="Corradi N."/>
        </authorList>
    </citation>
    <scope>NUCLEOTIDE SEQUENCE [LARGE SCALE GENOMIC DNA]</scope>
    <source>
        <strain evidence="2 3">C2</strain>
    </source>
</reference>
<keyword evidence="2" id="KW-0808">Transferase</keyword>
<gene>
    <name evidence="2" type="ORF">RhiirC2_144286</name>
</gene>
<dbReference type="InterPro" id="IPR001245">
    <property type="entry name" value="Ser-Thr/Tyr_kinase_cat_dom"/>
</dbReference>
<dbReference type="AlphaFoldDB" id="A0A2N1MNQ7"/>
<dbReference type="PROSITE" id="PS50011">
    <property type="entry name" value="PROTEIN_KINASE_DOM"/>
    <property type="match status" value="1"/>
</dbReference>
<reference evidence="2 3" key="1">
    <citation type="submission" date="2016-04" db="EMBL/GenBank/DDBJ databases">
        <title>Genome analyses suggest a sexual origin of heterokaryosis in a supposedly ancient asexual fungus.</title>
        <authorList>
            <person name="Ropars J."/>
            <person name="Sedzielewska K."/>
            <person name="Noel J."/>
            <person name="Charron P."/>
            <person name="Farinelli L."/>
            <person name="Marton T."/>
            <person name="Kruger M."/>
            <person name="Pelin A."/>
            <person name="Brachmann A."/>
            <person name="Corradi N."/>
        </authorList>
    </citation>
    <scope>NUCLEOTIDE SEQUENCE [LARGE SCALE GENOMIC DNA]</scope>
    <source>
        <strain evidence="2 3">C2</strain>
    </source>
</reference>
<organism evidence="2 3">
    <name type="scientific">Rhizophagus irregularis</name>
    <dbReference type="NCBI Taxonomy" id="588596"/>
    <lineage>
        <taxon>Eukaryota</taxon>
        <taxon>Fungi</taxon>
        <taxon>Fungi incertae sedis</taxon>
        <taxon>Mucoromycota</taxon>
        <taxon>Glomeromycotina</taxon>
        <taxon>Glomeromycetes</taxon>
        <taxon>Glomerales</taxon>
        <taxon>Glomeraceae</taxon>
        <taxon>Rhizophagus</taxon>
    </lineage>
</organism>
<dbReference type="EMBL" id="LLXL01001689">
    <property type="protein sequence ID" value="PKK63269.1"/>
    <property type="molecule type" value="Genomic_DNA"/>
</dbReference>
<evidence type="ECO:0000313" key="3">
    <source>
        <dbReference type="Proteomes" id="UP000233469"/>
    </source>
</evidence>
<dbReference type="GO" id="GO:0004674">
    <property type="term" value="F:protein serine/threonine kinase activity"/>
    <property type="evidence" value="ECO:0007669"/>
    <property type="project" value="TreeGrafter"/>
</dbReference>
<evidence type="ECO:0000313" key="2">
    <source>
        <dbReference type="EMBL" id="PKK63269.1"/>
    </source>
</evidence>
<sequence>MRNYLNQHENHISCELKIDHLLHISRGLLHIHNSDIIHRDLHSGNILFDGTPYISGLGSCQPVNYKGQIIVYGILPYVAPEVLRRYEYTKAADIYSFGIVMNEFMSEETPYNDDSNDQIYLTVNICKGSRPKISEYTPKLLANLVTKCWDSDPDERPTIQEVVTTLKAMTLKNLSSKQQIIQQFKLNYGLFLDGYSIKPSEQAVLSEDGDLDISLYEGQPLVYTFVNDRDSHINLLSFNSGDNSIEFNEGLQSSDISINFPVAEITYSTDDLLVNFMESETYGHLFAKKILVGGKLFISDLISATSTQTDSFKFFLTWVYDSAKYSKENPFNNLIGSNFLAKIRTLDGKDLNTCGKLTNWMNNLYQNDVIDIISYNNLIPISKLRSIASSLLDEIDEKQPGVANFREKLSFYEWIGNSSYTNLTKWINEKHLIYGLIINKHFELEISKKIAINFINIPSVDSSTKFYLKIINPT</sequence>
<dbReference type="Pfam" id="PF07714">
    <property type="entry name" value="PK_Tyr_Ser-Thr"/>
    <property type="match status" value="1"/>
</dbReference>
<dbReference type="VEuPathDB" id="FungiDB:FUN_005373"/>
<keyword evidence="2" id="KW-0418">Kinase</keyword>
<feature type="domain" description="Protein kinase" evidence="1">
    <location>
        <begin position="1"/>
        <end position="171"/>
    </location>
</feature>
<dbReference type="VEuPathDB" id="FungiDB:RhiirFUN_017155"/>
<accession>A0A2N1MNQ7</accession>
<dbReference type="InterPro" id="IPR000719">
    <property type="entry name" value="Prot_kinase_dom"/>
</dbReference>
<dbReference type="Proteomes" id="UP000233469">
    <property type="component" value="Unassembled WGS sequence"/>
</dbReference>
<feature type="non-terminal residue" evidence="2">
    <location>
        <position position="474"/>
    </location>
</feature>
<dbReference type="VEuPathDB" id="FungiDB:RhiirA1_470052"/>
<dbReference type="GO" id="GO:0005524">
    <property type="term" value="F:ATP binding"/>
    <property type="evidence" value="ECO:0007669"/>
    <property type="project" value="InterPro"/>
</dbReference>